<proteinExistence type="inferred from homology"/>
<evidence type="ECO:0000256" key="2">
    <source>
        <dbReference type="SAM" id="SignalP"/>
    </source>
</evidence>
<reference evidence="3 4" key="1">
    <citation type="submission" date="2017-06" db="EMBL/GenBank/DDBJ databases">
        <title>Draft Genome Sequence of Natranaerobius trueperi halophilic, alkalithermophilic bacteria from soda lakes.</title>
        <authorList>
            <person name="Zhao B."/>
        </authorList>
    </citation>
    <scope>NUCLEOTIDE SEQUENCE [LARGE SCALE GENOMIC DNA]</scope>
    <source>
        <strain evidence="3 4">DSM 18760</strain>
    </source>
</reference>
<evidence type="ECO:0000256" key="1">
    <source>
        <dbReference type="ARBA" id="ARBA00006987"/>
    </source>
</evidence>
<sequence length="325" mass="36314">MCIKKHLLLLTLVLTVAFTGVACSHDDDYSNYPERPIQLIVAFTPGAATDTQVRILAKYAEEELGQPVVIQNIEGAGGQVGWNEFSEAEPDGYTLAAYNLPHILAQPLVEDTEYSREDFEPIMNWGYDPTVFAVREDSPYETLEDLLEDAKENPGEISIGKAGLYIGHHFLIMQIQDETGVEFNQMPFPGGAEALSNLLGGHIDVVSGNLSDMYRQGDEVRILAVAAEKRHEEYAPKVPTFKELGYESAIMSTDRGVAAPKGTPDEVIERLEEAFYKAAQNEEYLKEMDEAGADTLFLERDEVKEEYEEREVILEDLLETFGHLE</sequence>
<name>A0A226BZY3_9FIRM</name>
<comment type="similarity">
    <text evidence="1">Belongs to the UPF0065 (bug) family.</text>
</comment>
<dbReference type="PANTHER" id="PTHR42928:SF5">
    <property type="entry name" value="BLR1237 PROTEIN"/>
    <property type="match status" value="1"/>
</dbReference>
<gene>
    <name evidence="3" type="ORF">CDO51_06555</name>
</gene>
<keyword evidence="2" id="KW-0732">Signal</keyword>
<evidence type="ECO:0000313" key="4">
    <source>
        <dbReference type="Proteomes" id="UP000214588"/>
    </source>
</evidence>
<organism evidence="3 4">
    <name type="scientific">Natranaerobius trueperi</name>
    <dbReference type="NCBI Taxonomy" id="759412"/>
    <lineage>
        <taxon>Bacteria</taxon>
        <taxon>Bacillati</taxon>
        <taxon>Bacillota</taxon>
        <taxon>Clostridia</taxon>
        <taxon>Natranaerobiales</taxon>
        <taxon>Natranaerobiaceae</taxon>
        <taxon>Natranaerobius</taxon>
    </lineage>
</organism>
<protein>
    <submittedName>
        <fullName evidence="3">C4-dicarboxylate ABC transporter substrate-binding protein</fullName>
    </submittedName>
</protein>
<dbReference type="Proteomes" id="UP000214588">
    <property type="component" value="Unassembled WGS sequence"/>
</dbReference>
<dbReference type="PANTHER" id="PTHR42928">
    <property type="entry name" value="TRICARBOXYLATE-BINDING PROTEIN"/>
    <property type="match status" value="1"/>
</dbReference>
<comment type="caution">
    <text evidence="3">The sequence shown here is derived from an EMBL/GenBank/DDBJ whole genome shotgun (WGS) entry which is preliminary data.</text>
</comment>
<dbReference type="EMBL" id="NIQC01000012">
    <property type="protein sequence ID" value="OWZ83749.1"/>
    <property type="molecule type" value="Genomic_DNA"/>
</dbReference>
<dbReference type="InterPro" id="IPR042100">
    <property type="entry name" value="Bug_dom1"/>
</dbReference>
<dbReference type="Gene3D" id="3.40.190.150">
    <property type="entry name" value="Bordetella uptake gene, domain 1"/>
    <property type="match status" value="1"/>
</dbReference>
<dbReference type="Gene3D" id="3.40.190.10">
    <property type="entry name" value="Periplasmic binding protein-like II"/>
    <property type="match status" value="1"/>
</dbReference>
<feature type="signal peptide" evidence="2">
    <location>
        <begin position="1"/>
        <end position="22"/>
    </location>
</feature>
<dbReference type="OrthoDB" id="8880247at2"/>
<accession>A0A226BZY3</accession>
<dbReference type="PIRSF" id="PIRSF017082">
    <property type="entry name" value="YflP"/>
    <property type="match status" value="1"/>
</dbReference>
<dbReference type="RefSeq" id="WP_089023499.1">
    <property type="nucleotide sequence ID" value="NZ_NIQC01000012.1"/>
</dbReference>
<dbReference type="InterPro" id="IPR005064">
    <property type="entry name" value="BUG"/>
</dbReference>
<keyword evidence="4" id="KW-1185">Reference proteome</keyword>
<feature type="chain" id="PRO_5039584930" evidence="2">
    <location>
        <begin position="23"/>
        <end position="325"/>
    </location>
</feature>
<dbReference type="AlphaFoldDB" id="A0A226BZY3"/>
<dbReference type="SUPFAM" id="SSF53850">
    <property type="entry name" value="Periplasmic binding protein-like II"/>
    <property type="match status" value="1"/>
</dbReference>
<dbReference type="CDD" id="cd07012">
    <property type="entry name" value="PBP2_Bug_TTT"/>
    <property type="match status" value="1"/>
</dbReference>
<dbReference type="PROSITE" id="PS51257">
    <property type="entry name" value="PROKAR_LIPOPROTEIN"/>
    <property type="match status" value="1"/>
</dbReference>
<dbReference type="Pfam" id="PF03401">
    <property type="entry name" value="TctC"/>
    <property type="match status" value="1"/>
</dbReference>
<evidence type="ECO:0000313" key="3">
    <source>
        <dbReference type="EMBL" id="OWZ83749.1"/>
    </source>
</evidence>